<dbReference type="RefSeq" id="WP_185778242.1">
    <property type="nucleotide sequence ID" value="NZ_JACJUU010000001.1"/>
</dbReference>
<reference evidence="2 3" key="1">
    <citation type="submission" date="2020-08" db="EMBL/GenBank/DDBJ databases">
        <title>Paraeoetvoesia sp. YC-7-48 draft genome sequence.</title>
        <authorList>
            <person name="Yao L."/>
        </authorList>
    </citation>
    <scope>NUCLEOTIDE SEQUENCE [LARGE SCALE GENOMIC DNA]</scope>
    <source>
        <strain evidence="3">YC-7-48</strain>
    </source>
</reference>
<evidence type="ECO:0000313" key="3">
    <source>
        <dbReference type="Proteomes" id="UP000545386"/>
    </source>
</evidence>
<keyword evidence="1" id="KW-0812">Transmembrane</keyword>
<protein>
    <recommendedName>
        <fullName evidence="4">Transmembrane protein</fullName>
    </recommendedName>
</protein>
<evidence type="ECO:0000256" key="1">
    <source>
        <dbReference type="SAM" id="Phobius"/>
    </source>
</evidence>
<comment type="caution">
    <text evidence="2">The sequence shown here is derived from an EMBL/GenBank/DDBJ whole genome shotgun (WGS) entry which is preliminary data.</text>
</comment>
<feature type="transmembrane region" description="Helical" evidence="1">
    <location>
        <begin position="46"/>
        <end position="69"/>
    </location>
</feature>
<evidence type="ECO:0000313" key="2">
    <source>
        <dbReference type="EMBL" id="MBC2768392.1"/>
    </source>
</evidence>
<keyword evidence="1" id="KW-1133">Transmembrane helix</keyword>
<keyword evidence="1" id="KW-0472">Membrane</keyword>
<gene>
    <name evidence="2" type="ORF">GTU67_00500</name>
</gene>
<accession>A0A842HKU8</accession>
<sequence>MSRYSLMWILWPSFLLAGAGSAAVFALVDPLDIAVFGSMHFSREVVYTAGFFIFWVVTALSSALTLYMAPPEGPAKLKDDGL</sequence>
<dbReference type="AlphaFoldDB" id="A0A842HKU8"/>
<proteinExistence type="predicted"/>
<evidence type="ECO:0008006" key="4">
    <source>
        <dbReference type="Google" id="ProtNLM"/>
    </source>
</evidence>
<keyword evidence="3" id="KW-1185">Reference proteome</keyword>
<dbReference type="Proteomes" id="UP000545386">
    <property type="component" value="Unassembled WGS sequence"/>
</dbReference>
<organism evidence="2 3">
    <name type="scientific">Pusillimonas minor</name>
    <dbReference type="NCBI Taxonomy" id="2697024"/>
    <lineage>
        <taxon>Bacteria</taxon>
        <taxon>Pseudomonadati</taxon>
        <taxon>Pseudomonadota</taxon>
        <taxon>Betaproteobacteria</taxon>
        <taxon>Burkholderiales</taxon>
        <taxon>Alcaligenaceae</taxon>
        <taxon>Pusillimonas</taxon>
    </lineage>
</organism>
<name>A0A842HKU8_9BURK</name>
<dbReference type="EMBL" id="JACJUU010000001">
    <property type="protein sequence ID" value="MBC2768392.1"/>
    <property type="molecule type" value="Genomic_DNA"/>
</dbReference>